<evidence type="ECO:0000313" key="2">
    <source>
        <dbReference type="EMBL" id="SNT22775.1"/>
    </source>
</evidence>
<reference evidence="2 3" key="1">
    <citation type="submission" date="2017-06" db="EMBL/GenBank/DDBJ databases">
        <authorList>
            <person name="Kim H.J."/>
            <person name="Triplett B.A."/>
        </authorList>
    </citation>
    <scope>NUCLEOTIDE SEQUENCE [LARGE SCALE GENOMIC DNA]</scope>
    <source>
        <strain evidence="2 3">DSM 29339</strain>
    </source>
</reference>
<dbReference type="OrthoDB" id="9809275at2"/>
<dbReference type="AlphaFoldDB" id="A0A239KXJ5"/>
<dbReference type="InterPro" id="IPR011009">
    <property type="entry name" value="Kinase-like_dom_sf"/>
</dbReference>
<dbReference type="Gene3D" id="3.90.1200.10">
    <property type="match status" value="1"/>
</dbReference>
<dbReference type="Gene3D" id="3.30.200.20">
    <property type="entry name" value="Phosphorylase Kinase, domain 1"/>
    <property type="match status" value="1"/>
</dbReference>
<dbReference type="InterPro" id="IPR002575">
    <property type="entry name" value="Aminoglycoside_PTrfase"/>
</dbReference>
<dbReference type="EMBL" id="FZOY01000008">
    <property type="protein sequence ID" value="SNT22775.1"/>
    <property type="molecule type" value="Genomic_DNA"/>
</dbReference>
<protein>
    <recommendedName>
        <fullName evidence="1">Aminoglycoside phosphotransferase domain-containing protein</fullName>
    </recommendedName>
</protein>
<accession>A0A239KXJ5</accession>
<evidence type="ECO:0000259" key="1">
    <source>
        <dbReference type="Pfam" id="PF01636"/>
    </source>
</evidence>
<gene>
    <name evidence="2" type="ORF">SAMN05421757_10899</name>
</gene>
<proteinExistence type="predicted"/>
<dbReference type="Pfam" id="PF01636">
    <property type="entry name" value="APH"/>
    <property type="match status" value="1"/>
</dbReference>
<dbReference type="Proteomes" id="UP000198426">
    <property type="component" value="Unassembled WGS sequence"/>
</dbReference>
<sequence>MSRADHRQAFLDRAGWGAATTVPLAGDASARRYERLTRADGRTAVLMDAPPEAGNDVGPFLRIGAHLSGLGLSAPRVLAEDKATGFLLLEDLGDALFARLIAEDPSRETGLYRAATDALLELHRHPAPDRLPAFGPPQMAKAVDLALTWYAEGCGMPPGPDAVGRCETLVRTALDAMAPARPVLALRDFHAENLIWLPERDGAARVGLLDFQDAFAGHPAYDLVSLLEDARRDVDPEVREAMVAHYIAGSGTDAAAFRTAFATSGAQRNLRILGVFARLSMHFGKPQYVALIPRVWAHLQADLADPALADLRDFLDGVLPAPDPDRLERIKSLCGTCPTP</sequence>
<feature type="domain" description="Aminoglycoside phosphotransferase" evidence="1">
    <location>
        <begin position="22"/>
        <end position="253"/>
    </location>
</feature>
<dbReference type="RefSeq" id="WP_089234600.1">
    <property type="nucleotide sequence ID" value="NZ_FZOY01000008.1"/>
</dbReference>
<name>A0A239KXJ5_9RHOB</name>
<dbReference type="SUPFAM" id="SSF56112">
    <property type="entry name" value="Protein kinase-like (PK-like)"/>
    <property type="match status" value="1"/>
</dbReference>
<organism evidence="2 3">
    <name type="scientific">Tropicimonas sediminicola</name>
    <dbReference type="NCBI Taxonomy" id="1031541"/>
    <lineage>
        <taxon>Bacteria</taxon>
        <taxon>Pseudomonadati</taxon>
        <taxon>Pseudomonadota</taxon>
        <taxon>Alphaproteobacteria</taxon>
        <taxon>Rhodobacterales</taxon>
        <taxon>Roseobacteraceae</taxon>
        <taxon>Tropicimonas</taxon>
    </lineage>
</organism>
<evidence type="ECO:0000313" key="3">
    <source>
        <dbReference type="Proteomes" id="UP000198426"/>
    </source>
</evidence>
<keyword evidence="3" id="KW-1185">Reference proteome</keyword>